<dbReference type="InterPro" id="IPR042171">
    <property type="entry name" value="Acyl-CoA_hotdog"/>
</dbReference>
<evidence type="ECO:0000313" key="4">
    <source>
        <dbReference type="Proteomes" id="UP000570678"/>
    </source>
</evidence>
<protein>
    <submittedName>
        <fullName evidence="3">Thioesterase family protein</fullName>
    </submittedName>
</protein>
<dbReference type="AlphaFoldDB" id="A0A846YB59"/>
<keyword evidence="4" id="KW-1185">Reference proteome</keyword>
<dbReference type="Pfam" id="PF20789">
    <property type="entry name" value="4HBT_3C"/>
    <property type="match status" value="1"/>
</dbReference>
<feature type="domain" description="Acyl-CoA thioesterase-like N-terminal HotDog" evidence="1">
    <location>
        <begin position="63"/>
        <end position="145"/>
    </location>
</feature>
<evidence type="ECO:0000259" key="2">
    <source>
        <dbReference type="Pfam" id="PF20789"/>
    </source>
</evidence>
<dbReference type="Pfam" id="PF13622">
    <property type="entry name" value="4HBT_3"/>
    <property type="match status" value="1"/>
</dbReference>
<dbReference type="InterPro" id="IPR049450">
    <property type="entry name" value="ACOT8-like_C"/>
</dbReference>
<accession>A0A846YB59</accession>
<sequence>MTPLPVASYSYVCCHTYIRSTSRLPPQPQEDPVTGIDAPPHPFDTAVATEYLGGHRIAGRTCPDYANMVGPFGGVTAAALLRAIEGHPDRMGDPLALTVNYAGPIADGEFEISARPVRTNRTNQHWQLELAQNGAVTTTATAVFGIRRDTWSDLELTMPSVPGPDQAEPQEFPEFIAWGRNYDLRFVTGAVPEPVPSEAQPGNPDSVSTLWLRDRPTRPLDFASLTAMSDAFYPRVFLRRGQYLPAGTISLTVYYHASAAELAAQGTEHLLGSARAHRFAHGHFDQNAHLWGRAGTLLATSHQLVYFKG</sequence>
<evidence type="ECO:0000313" key="3">
    <source>
        <dbReference type="EMBL" id="NKY55030.1"/>
    </source>
</evidence>
<evidence type="ECO:0000259" key="1">
    <source>
        <dbReference type="Pfam" id="PF13622"/>
    </source>
</evidence>
<dbReference type="Proteomes" id="UP000570678">
    <property type="component" value="Unassembled WGS sequence"/>
</dbReference>
<organism evidence="3 4">
    <name type="scientific">Nocardia flavorosea</name>
    <dbReference type="NCBI Taxonomy" id="53429"/>
    <lineage>
        <taxon>Bacteria</taxon>
        <taxon>Bacillati</taxon>
        <taxon>Actinomycetota</taxon>
        <taxon>Actinomycetes</taxon>
        <taxon>Mycobacteriales</taxon>
        <taxon>Nocardiaceae</taxon>
        <taxon>Nocardia</taxon>
    </lineage>
</organism>
<dbReference type="Gene3D" id="2.40.160.210">
    <property type="entry name" value="Acyl-CoA thioesterase, double hotdog domain"/>
    <property type="match status" value="1"/>
</dbReference>
<proteinExistence type="predicted"/>
<reference evidence="3 4" key="1">
    <citation type="submission" date="2020-04" db="EMBL/GenBank/DDBJ databases">
        <title>MicrobeNet Type strains.</title>
        <authorList>
            <person name="Nicholson A.C."/>
        </authorList>
    </citation>
    <scope>NUCLEOTIDE SEQUENCE [LARGE SCALE GENOMIC DNA]</scope>
    <source>
        <strain evidence="3 4">JCM 3332</strain>
    </source>
</reference>
<dbReference type="EMBL" id="JAAXOT010000001">
    <property type="protein sequence ID" value="NKY55030.1"/>
    <property type="molecule type" value="Genomic_DNA"/>
</dbReference>
<dbReference type="InterPro" id="IPR029069">
    <property type="entry name" value="HotDog_dom_sf"/>
</dbReference>
<name>A0A846YB59_9NOCA</name>
<dbReference type="InterPro" id="IPR049449">
    <property type="entry name" value="TesB_ACOT8-like_N"/>
</dbReference>
<gene>
    <name evidence="3" type="ORF">HGA15_02415</name>
</gene>
<comment type="caution">
    <text evidence="3">The sequence shown here is derived from an EMBL/GenBank/DDBJ whole genome shotgun (WGS) entry which is preliminary data.</text>
</comment>
<feature type="domain" description="Acyl-CoA thioesterase-like C-terminal" evidence="2">
    <location>
        <begin position="164"/>
        <end position="306"/>
    </location>
</feature>
<dbReference type="SUPFAM" id="SSF54637">
    <property type="entry name" value="Thioesterase/thiol ester dehydrase-isomerase"/>
    <property type="match status" value="2"/>
</dbReference>